<evidence type="ECO:0000313" key="2">
    <source>
        <dbReference type="EMBL" id="OWM70941.1"/>
    </source>
</evidence>
<proteinExistence type="predicted"/>
<organism evidence="2 3">
    <name type="scientific">Punica granatum</name>
    <name type="common">Pomegranate</name>
    <dbReference type="NCBI Taxonomy" id="22663"/>
    <lineage>
        <taxon>Eukaryota</taxon>
        <taxon>Viridiplantae</taxon>
        <taxon>Streptophyta</taxon>
        <taxon>Embryophyta</taxon>
        <taxon>Tracheophyta</taxon>
        <taxon>Spermatophyta</taxon>
        <taxon>Magnoliopsida</taxon>
        <taxon>eudicotyledons</taxon>
        <taxon>Gunneridae</taxon>
        <taxon>Pentapetalae</taxon>
        <taxon>rosids</taxon>
        <taxon>malvids</taxon>
        <taxon>Myrtales</taxon>
        <taxon>Lythraceae</taxon>
        <taxon>Punica</taxon>
    </lineage>
</organism>
<evidence type="ECO:0000313" key="3">
    <source>
        <dbReference type="Proteomes" id="UP000197138"/>
    </source>
</evidence>
<dbReference type="PANTHER" id="PTHR35468:SF1">
    <property type="entry name" value="MYOSIN-LIKE PROTEIN"/>
    <property type="match status" value="1"/>
</dbReference>
<comment type="caution">
    <text evidence="2">The sequence shown here is derived from an EMBL/GenBank/DDBJ whole genome shotgun (WGS) entry which is preliminary data.</text>
</comment>
<evidence type="ECO:0000256" key="1">
    <source>
        <dbReference type="SAM" id="MobiDB-lite"/>
    </source>
</evidence>
<name>A0A218WFE4_PUNGR</name>
<dbReference type="Proteomes" id="UP000197138">
    <property type="component" value="Unassembled WGS sequence"/>
</dbReference>
<gene>
    <name evidence="2" type="ORF">CDL15_Pgr013122</name>
</gene>
<reference evidence="3" key="1">
    <citation type="journal article" date="2017" name="Plant J.">
        <title>The pomegranate (Punica granatum L.) genome and the genomics of punicalagin biosynthesis.</title>
        <authorList>
            <person name="Qin G."/>
            <person name="Xu C."/>
            <person name="Ming R."/>
            <person name="Tang H."/>
            <person name="Guyot R."/>
            <person name="Kramer E.M."/>
            <person name="Hu Y."/>
            <person name="Yi X."/>
            <person name="Qi Y."/>
            <person name="Xu X."/>
            <person name="Gao Z."/>
            <person name="Pan H."/>
            <person name="Jian J."/>
            <person name="Tian Y."/>
            <person name="Yue Z."/>
            <person name="Xu Y."/>
        </authorList>
    </citation>
    <scope>NUCLEOTIDE SEQUENCE [LARGE SCALE GENOMIC DNA]</scope>
    <source>
        <strain evidence="3">cv. Dabenzi</strain>
    </source>
</reference>
<dbReference type="EMBL" id="MTKT01004581">
    <property type="protein sequence ID" value="OWM70941.1"/>
    <property type="molecule type" value="Genomic_DNA"/>
</dbReference>
<protein>
    <submittedName>
        <fullName evidence="2">Uncharacterized protein</fullName>
    </submittedName>
</protein>
<accession>A0A218WFE4</accession>
<feature type="compositionally biased region" description="Basic and acidic residues" evidence="1">
    <location>
        <begin position="33"/>
        <end position="47"/>
    </location>
</feature>
<feature type="region of interest" description="Disordered" evidence="1">
    <location>
        <begin position="1"/>
        <end position="54"/>
    </location>
</feature>
<sequence>MEGRGRRWRRRSSGRFRRRKKIDDGKNMAPVLEEEKQNLGDKLKELGKGSSTKDTAGPWNCSNFDLQVMVLQRGLDKLGSLSEGKRVEKICKMAEESQSITTSSRIKVKGKNMVLNGDVRSQGGCCYLSGHCKAVVRRIVEQVWAETEQWSQPQDLLGQMRD</sequence>
<dbReference type="PANTHER" id="PTHR35468">
    <property type="entry name" value="MYOSIN-LIKE PROTEIN"/>
    <property type="match status" value="1"/>
</dbReference>
<feature type="compositionally biased region" description="Basic residues" evidence="1">
    <location>
        <begin position="1"/>
        <end position="20"/>
    </location>
</feature>
<dbReference type="AlphaFoldDB" id="A0A218WFE4"/>